<dbReference type="SUPFAM" id="SSF48179">
    <property type="entry name" value="6-phosphogluconate dehydrogenase C-terminal domain-like"/>
    <property type="match status" value="1"/>
</dbReference>
<organism evidence="6 7">
    <name type="scientific">Vineibacter terrae</name>
    <dbReference type="NCBI Taxonomy" id="2586908"/>
    <lineage>
        <taxon>Bacteria</taxon>
        <taxon>Pseudomonadati</taxon>
        <taxon>Pseudomonadota</taxon>
        <taxon>Alphaproteobacteria</taxon>
        <taxon>Hyphomicrobiales</taxon>
        <taxon>Vineibacter</taxon>
    </lineage>
</organism>
<evidence type="ECO:0000256" key="3">
    <source>
        <dbReference type="PIRSR" id="PIRSR000103-1"/>
    </source>
</evidence>
<evidence type="ECO:0000313" key="7">
    <source>
        <dbReference type="Proteomes" id="UP000321638"/>
    </source>
</evidence>
<feature type="active site" evidence="3">
    <location>
        <position position="175"/>
    </location>
</feature>
<dbReference type="GO" id="GO:0051287">
    <property type="term" value="F:NAD binding"/>
    <property type="evidence" value="ECO:0007669"/>
    <property type="project" value="InterPro"/>
</dbReference>
<evidence type="ECO:0000259" key="5">
    <source>
        <dbReference type="Pfam" id="PF14833"/>
    </source>
</evidence>
<dbReference type="Proteomes" id="UP000321638">
    <property type="component" value="Unassembled WGS sequence"/>
</dbReference>
<dbReference type="InterPro" id="IPR036291">
    <property type="entry name" value="NAD(P)-bd_dom_sf"/>
</dbReference>
<dbReference type="PANTHER" id="PTHR22981:SF7">
    <property type="entry name" value="3-HYDROXYISOBUTYRATE DEHYDROGENASE, MITOCHONDRIAL"/>
    <property type="match status" value="1"/>
</dbReference>
<feature type="domain" description="3-hydroxyisobutyrate dehydrogenase-like NAD-binding" evidence="5">
    <location>
        <begin position="169"/>
        <end position="288"/>
    </location>
</feature>
<dbReference type="SUPFAM" id="SSF51735">
    <property type="entry name" value="NAD(P)-binding Rossmann-fold domains"/>
    <property type="match status" value="1"/>
</dbReference>
<keyword evidence="2" id="KW-0520">NAD</keyword>
<dbReference type="InterPro" id="IPR015815">
    <property type="entry name" value="HIBADH-related"/>
</dbReference>
<dbReference type="Gene3D" id="3.40.50.720">
    <property type="entry name" value="NAD(P)-binding Rossmann-like Domain"/>
    <property type="match status" value="1"/>
</dbReference>
<dbReference type="PANTHER" id="PTHR22981">
    <property type="entry name" value="3-HYDROXYISOBUTYRATE DEHYDROGENASE-RELATED"/>
    <property type="match status" value="1"/>
</dbReference>
<dbReference type="InterPro" id="IPR008927">
    <property type="entry name" value="6-PGluconate_DH-like_C_sf"/>
</dbReference>
<dbReference type="AlphaFoldDB" id="A0A5C8PGK0"/>
<dbReference type="Gene3D" id="1.10.1040.10">
    <property type="entry name" value="N-(1-d-carboxylethyl)-l-norvaline Dehydrogenase, domain 2"/>
    <property type="match status" value="1"/>
</dbReference>
<evidence type="ECO:0000259" key="4">
    <source>
        <dbReference type="Pfam" id="PF03446"/>
    </source>
</evidence>
<name>A0A5C8PGK0_9HYPH</name>
<evidence type="ECO:0000256" key="1">
    <source>
        <dbReference type="ARBA" id="ARBA00023002"/>
    </source>
</evidence>
<proteinExistence type="predicted"/>
<dbReference type="GO" id="GO:0050661">
    <property type="term" value="F:NADP binding"/>
    <property type="evidence" value="ECO:0007669"/>
    <property type="project" value="InterPro"/>
</dbReference>
<keyword evidence="1" id="KW-0560">Oxidoreductase</keyword>
<feature type="domain" description="6-phosphogluconate dehydrogenase NADP-binding" evidence="4">
    <location>
        <begin position="8"/>
        <end position="164"/>
    </location>
</feature>
<dbReference type="InterPro" id="IPR006115">
    <property type="entry name" value="6PGDH_NADP-bd"/>
</dbReference>
<gene>
    <name evidence="6" type="ORF">FHP25_23525</name>
</gene>
<reference evidence="6 7" key="1">
    <citation type="submission" date="2019-06" db="EMBL/GenBank/DDBJ databases">
        <title>New taxonomy in bacterial strain CC-CFT640, isolated from vineyard.</title>
        <authorList>
            <person name="Lin S.-Y."/>
            <person name="Tsai C.-F."/>
            <person name="Young C.-C."/>
        </authorList>
    </citation>
    <scope>NUCLEOTIDE SEQUENCE [LARGE SCALE GENOMIC DNA]</scope>
    <source>
        <strain evidence="6 7">CC-CFT640</strain>
    </source>
</reference>
<dbReference type="PIRSF" id="PIRSF000103">
    <property type="entry name" value="HIBADH"/>
    <property type="match status" value="1"/>
</dbReference>
<dbReference type="Pfam" id="PF03446">
    <property type="entry name" value="NAD_binding_2"/>
    <property type="match status" value="1"/>
</dbReference>
<sequence>MDRMAELIAVIGMGQMGSGMAGRLKEAGHDVVGYDISAEQRSRQAAAGFHMAASIKEALAGRSIVLTSLPDPKAVREAWLGSDGIVAHAAPGTLCIELSTIDPQTMRDVAAAAVERDVAVIDCPVSGSPAEARNGKLVLIAGGEPKDLARAEPVLKLLGSDWKHTGGVGTAKVVKIVNNMMSMGNVLVASEAFALGVAAGVEPEKLYDVLSVSGGRSHHFTKRFPNALKGDFNPGFKMELGEKDMALAIDLGRSLRLPTPTASTVRELYAMALAEGFRGQDIVALLAMYQRWARADGSNQK</sequence>
<protein>
    <submittedName>
        <fullName evidence="6">NAD(P)-dependent oxidoreductase</fullName>
    </submittedName>
</protein>
<accession>A0A5C8PGK0</accession>
<evidence type="ECO:0000256" key="2">
    <source>
        <dbReference type="ARBA" id="ARBA00023027"/>
    </source>
</evidence>
<dbReference type="GO" id="GO:0016616">
    <property type="term" value="F:oxidoreductase activity, acting on the CH-OH group of donors, NAD or NADP as acceptor"/>
    <property type="evidence" value="ECO:0007669"/>
    <property type="project" value="TreeGrafter"/>
</dbReference>
<dbReference type="InterPro" id="IPR029154">
    <property type="entry name" value="HIBADH-like_NADP-bd"/>
</dbReference>
<evidence type="ECO:0000313" key="6">
    <source>
        <dbReference type="EMBL" id="TXL72953.1"/>
    </source>
</evidence>
<dbReference type="EMBL" id="VDUZ01000029">
    <property type="protein sequence ID" value="TXL72953.1"/>
    <property type="molecule type" value="Genomic_DNA"/>
</dbReference>
<keyword evidence="7" id="KW-1185">Reference proteome</keyword>
<dbReference type="InterPro" id="IPR013328">
    <property type="entry name" value="6PGD_dom2"/>
</dbReference>
<comment type="caution">
    <text evidence="6">The sequence shown here is derived from an EMBL/GenBank/DDBJ whole genome shotgun (WGS) entry which is preliminary data.</text>
</comment>
<dbReference type="OrthoDB" id="9812907at2"/>
<dbReference type="Pfam" id="PF14833">
    <property type="entry name" value="NAD_binding_11"/>
    <property type="match status" value="1"/>
</dbReference>